<protein>
    <submittedName>
        <fullName evidence="2">Uncharacterized protein</fullName>
    </submittedName>
</protein>
<dbReference type="EMBL" id="LHXR01000022">
    <property type="protein sequence ID" value="KXA97695.1"/>
    <property type="molecule type" value="Genomic_DNA"/>
</dbReference>
<proteinExistence type="predicted"/>
<keyword evidence="3" id="KW-1185">Reference proteome</keyword>
<dbReference type="Proteomes" id="UP000070463">
    <property type="component" value="Unassembled WGS sequence"/>
</dbReference>
<evidence type="ECO:0000256" key="1">
    <source>
        <dbReference type="SAM" id="MobiDB-lite"/>
    </source>
</evidence>
<feature type="region of interest" description="Disordered" evidence="1">
    <location>
        <begin position="1"/>
        <end position="35"/>
    </location>
</feature>
<accession>A0A133UU09</accession>
<feature type="compositionally biased region" description="Basic and acidic residues" evidence="1">
    <location>
        <begin position="14"/>
        <end position="26"/>
    </location>
</feature>
<gene>
    <name evidence="2" type="ORF">AKJ37_02450</name>
</gene>
<name>A0A133UU09_9EURY</name>
<feature type="region of interest" description="Disordered" evidence="1">
    <location>
        <begin position="71"/>
        <end position="111"/>
    </location>
</feature>
<organism evidence="2 3">
    <name type="scientific">candidate division MSBL1 archaeon SCGC-AAA259I09</name>
    <dbReference type="NCBI Taxonomy" id="1698267"/>
    <lineage>
        <taxon>Archaea</taxon>
        <taxon>Methanobacteriati</taxon>
        <taxon>Methanobacteriota</taxon>
        <taxon>candidate division MSBL1</taxon>
    </lineage>
</organism>
<dbReference type="AlphaFoldDB" id="A0A133UU09"/>
<comment type="caution">
    <text evidence="2">The sequence shown here is derived from an EMBL/GenBank/DDBJ whole genome shotgun (WGS) entry which is preliminary data.</text>
</comment>
<reference evidence="2 3" key="1">
    <citation type="journal article" date="2016" name="Sci. Rep.">
        <title>Metabolic traits of an uncultured archaeal lineage -MSBL1- from brine pools of the Red Sea.</title>
        <authorList>
            <person name="Mwirichia R."/>
            <person name="Alam I."/>
            <person name="Rashid M."/>
            <person name="Vinu M."/>
            <person name="Ba-Alawi W."/>
            <person name="Anthony Kamau A."/>
            <person name="Kamanda Ngugi D."/>
            <person name="Goker M."/>
            <person name="Klenk H.P."/>
            <person name="Bajic V."/>
            <person name="Stingl U."/>
        </authorList>
    </citation>
    <scope>NUCLEOTIDE SEQUENCE [LARGE SCALE GENOMIC DNA]</scope>
    <source>
        <strain evidence="2">SCGC-AAA259I09</strain>
    </source>
</reference>
<evidence type="ECO:0000313" key="2">
    <source>
        <dbReference type="EMBL" id="KXA97695.1"/>
    </source>
</evidence>
<sequence length="111" mass="12487">MQMQKAFILRVKKQPTEPRLGGDTRKTPFTVEGEASRPPLRSIQLFLGGDKKLSLTALLIRLLIFLDLSQEETAPNLPPPDAVPRGQGEFRRNPPKRERRARGNTGDTTRV</sequence>
<evidence type="ECO:0000313" key="3">
    <source>
        <dbReference type="Proteomes" id="UP000070463"/>
    </source>
</evidence>